<accession>A0AAX1EHY9</accession>
<evidence type="ECO:0000313" key="1">
    <source>
        <dbReference type="EMBL" id="QBR84730.1"/>
    </source>
</evidence>
<dbReference type="AlphaFoldDB" id="A0AAX1EHY9"/>
<reference evidence="1 2" key="1">
    <citation type="submission" date="2019-03" db="EMBL/GenBank/DDBJ databases">
        <title>Diverse conjugative elements silence natural transformation in Legionella species.</title>
        <authorList>
            <person name="Durieux I."/>
            <person name="Ginevra C."/>
            <person name="Attaiech L."/>
            <person name="Picq K."/>
            <person name="Juan P.A."/>
            <person name="Jarraud S."/>
            <person name="Charpentier X."/>
        </authorList>
    </citation>
    <scope>NUCLEOTIDE SEQUENCE [LARGE SCALE GENOMIC DNA]</scope>
    <source>
        <strain evidence="1 2">HL-0427-4011</strain>
    </source>
</reference>
<sequence length="297" mass="33860">MPNRNSLDLLNLENYIKFRMEYENKSTRVVISIGSAGEKSQYNIPCIVDLAKSGEIIDFIALDQGFNPSSEIVSLDNGGGYRTDTLPINYSNSKHKLLLAQFINACIQRGKEVFLLNAVDPLFMLELVDLINLCGGIVEGQLTVLQGHHVHQPVLKVSQKYIFDISREPEMILDQENMTGIAFYTWNKFEGHEEEDILLQNKEFYQARGYGTLFVDIERFSLNQTNEYESSQIRHPTRLKIQSTDKNTNCVCEENNILLHGRSPYSVFTPPRESSYNLNNENNKGTAIDILTFSFKS</sequence>
<organism evidence="1 2">
    <name type="scientific">Legionella israelensis</name>
    <dbReference type="NCBI Taxonomy" id="454"/>
    <lineage>
        <taxon>Bacteria</taxon>
        <taxon>Pseudomonadati</taxon>
        <taxon>Pseudomonadota</taxon>
        <taxon>Gammaproteobacteria</taxon>
        <taxon>Legionellales</taxon>
        <taxon>Legionellaceae</taxon>
        <taxon>Legionella</taxon>
    </lineage>
</organism>
<dbReference type="EMBL" id="CP038254">
    <property type="protein sequence ID" value="QBR84730.1"/>
    <property type="molecule type" value="Genomic_DNA"/>
</dbReference>
<evidence type="ECO:0000313" key="2">
    <source>
        <dbReference type="Proteomes" id="UP000295517"/>
    </source>
</evidence>
<proteinExistence type="predicted"/>
<gene>
    <name evidence="1" type="ORF">E3983_10380</name>
</gene>
<name>A0AAX1EHY9_9GAMM</name>
<dbReference type="Proteomes" id="UP000295517">
    <property type="component" value="Chromosome"/>
</dbReference>
<protein>
    <submittedName>
        <fullName evidence="1">Uncharacterized protein</fullName>
    </submittedName>
</protein>
<dbReference type="RefSeq" id="WP_135060914.1">
    <property type="nucleotide sequence ID" value="NZ_CP038254.1"/>
</dbReference>